<dbReference type="OrthoDB" id="9815900at2"/>
<keyword evidence="6" id="KW-1185">Reference proteome</keyword>
<dbReference type="CDD" id="cd05804">
    <property type="entry name" value="StaR_like"/>
    <property type="match status" value="1"/>
</dbReference>
<evidence type="ECO:0000256" key="1">
    <source>
        <dbReference type="ARBA" id="ARBA00005857"/>
    </source>
</evidence>
<reference evidence="6" key="1">
    <citation type="submission" date="2016-01" db="EMBL/GenBank/DDBJ databases">
        <title>Complete genome sequence of Microbulbifer sp. CCB-MM1, a halophile isolated from Matang Mangrove Forest, Perak.</title>
        <authorList>
            <person name="Moh T.H."/>
            <person name="Dinesh B."/>
            <person name="Lau N.-S."/>
            <person name="Go F."/>
            <person name="Alexander Chong S.-C."/>
        </authorList>
    </citation>
    <scope>NUCLEOTIDE SEQUENCE [LARGE SCALE GENOMIC DNA]</scope>
    <source>
        <strain evidence="6">CCB-MM1</strain>
    </source>
</reference>
<evidence type="ECO:0000313" key="5">
    <source>
        <dbReference type="EMBL" id="AOS98434.1"/>
    </source>
</evidence>
<name>A0A1C9WBA8_9GAMM</name>
<dbReference type="InterPro" id="IPR011990">
    <property type="entry name" value="TPR-like_helical_dom_sf"/>
</dbReference>
<keyword evidence="3" id="KW-0677">Repeat</keyword>
<organism evidence="5 6">
    <name type="scientific">Microbulbifer aggregans</name>
    <dbReference type="NCBI Taxonomy" id="1769779"/>
    <lineage>
        <taxon>Bacteria</taxon>
        <taxon>Pseudomonadati</taxon>
        <taxon>Pseudomonadota</taxon>
        <taxon>Gammaproteobacteria</taxon>
        <taxon>Cellvibrionales</taxon>
        <taxon>Microbulbiferaceae</taxon>
        <taxon>Microbulbifer</taxon>
    </lineage>
</organism>
<evidence type="ECO:0000256" key="3">
    <source>
        <dbReference type="ARBA" id="ARBA00022737"/>
    </source>
</evidence>
<dbReference type="Gene3D" id="1.25.40.10">
    <property type="entry name" value="Tetratricopeptide repeat domain"/>
    <property type="match status" value="1"/>
</dbReference>
<dbReference type="RefSeq" id="WP_069948297.1">
    <property type="nucleotide sequence ID" value="NZ_CP014143.1"/>
</dbReference>
<gene>
    <name evidence="5" type="ORF">AUP74_03068</name>
</gene>
<comment type="similarity">
    <text evidence="1">Belongs to the TTC38 family.</text>
</comment>
<dbReference type="PATRIC" id="fig|1769779.3.peg.3042"/>
<evidence type="ECO:0000256" key="2">
    <source>
        <dbReference type="ARBA" id="ARBA00019992"/>
    </source>
</evidence>
<dbReference type="STRING" id="1769779.AUP74_03068"/>
<evidence type="ECO:0000256" key="4">
    <source>
        <dbReference type="ARBA" id="ARBA00022803"/>
    </source>
</evidence>
<proteinExistence type="inferred from homology"/>
<dbReference type="EMBL" id="CP014143">
    <property type="protein sequence ID" value="AOS98434.1"/>
    <property type="molecule type" value="Genomic_DNA"/>
</dbReference>
<protein>
    <recommendedName>
        <fullName evidence="2">Tetratricopeptide repeat protein 38</fullName>
    </recommendedName>
</protein>
<dbReference type="PANTHER" id="PTHR16263:SF4">
    <property type="entry name" value="TETRATRICOPEPTIDE REPEAT PROTEIN 38"/>
    <property type="match status" value="1"/>
</dbReference>
<dbReference type="Proteomes" id="UP000095672">
    <property type="component" value="Chromosome"/>
</dbReference>
<dbReference type="AlphaFoldDB" id="A0A1C9WBA8"/>
<accession>A0A1C9WBA8</accession>
<dbReference type="PANTHER" id="PTHR16263">
    <property type="entry name" value="TETRATRICOPEPTIDE REPEAT PROTEIN 38"/>
    <property type="match status" value="1"/>
</dbReference>
<dbReference type="InterPro" id="IPR033891">
    <property type="entry name" value="TTC38"/>
</dbReference>
<dbReference type="KEGG" id="micc:AUP74_03068"/>
<keyword evidence="4" id="KW-0802">TPR repeat</keyword>
<dbReference type="SUPFAM" id="SSF48452">
    <property type="entry name" value="TPR-like"/>
    <property type="match status" value="1"/>
</dbReference>
<evidence type="ECO:0000313" key="6">
    <source>
        <dbReference type="Proteomes" id="UP000095672"/>
    </source>
</evidence>
<sequence length="439" mass="49215">MPFDQQGNRLSGASPTAIEHYQRALTSFNLYRGDPFVPLEEAIAEAPGFAMAHILKAYLYATSTEPAANIAAQKILVSTQVLPLSEQEASHVAVLKSLTGGNWTEAALALDYHSNRFPHDLVAIQCGHLMDFYRANSRNLRDRIARVLPQWSAEIPGYSLLLGMYAFGLEECADYERAEAYGNSALELEPFDCWAHHAVAHVLEMQGRPAEGITWMQSREPFWAEEDNFFKVHNWWHRALYHLDLGETEKALEIYDGPIRRDASVMALDLVDAAALLWRLTLAGCDPGERWQELANCWDPLADGHHYPFNDWHGAMAFLGAGRQQALERVGNCLRAGRDSHREVCRWGWETGLPLVEGFTAFWEGDYGSALHHLHSARYIANSFGGSHAQRDIIDWTLTEAAIRSGDRSTAEAFTEERLALKPNSAIVKEMVARASRPV</sequence>